<dbReference type="EMBL" id="CP145892">
    <property type="protein sequence ID" value="WWP23020.1"/>
    <property type="molecule type" value="Genomic_DNA"/>
</dbReference>
<dbReference type="PRINTS" id="PR00032">
    <property type="entry name" value="HTHARAC"/>
</dbReference>
<evidence type="ECO:0000256" key="2">
    <source>
        <dbReference type="ARBA" id="ARBA00023125"/>
    </source>
</evidence>
<dbReference type="Gene3D" id="3.40.50.2300">
    <property type="match status" value="1"/>
</dbReference>
<dbReference type="SUPFAM" id="SSF46689">
    <property type="entry name" value="Homeodomain-like"/>
    <property type="match status" value="2"/>
</dbReference>
<dbReference type="CDD" id="cd17536">
    <property type="entry name" value="REC_YesN-like"/>
    <property type="match status" value="1"/>
</dbReference>
<dbReference type="SUPFAM" id="SSF52172">
    <property type="entry name" value="CheY-like"/>
    <property type="match status" value="1"/>
</dbReference>
<dbReference type="PROSITE" id="PS01124">
    <property type="entry name" value="HTH_ARAC_FAMILY_2"/>
    <property type="match status" value="1"/>
</dbReference>
<dbReference type="PANTHER" id="PTHR43280">
    <property type="entry name" value="ARAC-FAMILY TRANSCRIPTIONAL REGULATOR"/>
    <property type="match status" value="1"/>
</dbReference>
<dbReference type="Gene3D" id="1.10.10.60">
    <property type="entry name" value="Homeodomain-like"/>
    <property type="match status" value="2"/>
</dbReference>
<evidence type="ECO:0000256" key="4">
    <source>
        <dbReference type="PROSITE-ProRule" id="PRU00169"/>
    </source>
</evidence>
<keyword evidence="3" id="KW-0804">Transcription</keyword>
<dbReference type="Pfam" id="PF00072">
    <property type="entry name" value="Response_reg"/>
    <property type="match status" value="1"/>
</dbReference>
<dbReference type="PANTHER" id="PTHR43280:SF2">
    <property type="entry name" value="HTH-TYPE TRANSCRIPTIONAL REGULATOR EXSA"/>
    <property type="match status" value="1"/>
</dbReference>
<organism evidence="7 8">
    <name type="scientific">Paenibacillus amylolyticus</name>
    <dbReference type="NCBI Taxonomy" id="1451"/>
    <lineage>
        <taxon>Bacteria</taxon>
        <taxon>Bacillati</taxon>
        <taxon>Bacillota</taxon>
        <taxon>Bacilli</taxon>
        <taxon>Bacillales</taxon>
        <taxon>Paenibacillaceae</taxon>
        <taxon>Paenibacillus</taxon>
    </lineage>
</organism>
<evidence type="ECO:0000313" key="8">
    <source>
        <dbReference type="Proteomes" id="UP001364764"/>
    </source>
</evidence>
<dbReference type="AlphaFoldDB" id="A0ABD8B024"/>
<sequence length="232" mass="26911">MNVLLVDDEPLELEQLEFLIQPQFPFWRLYKAADGTQANSIGQEVQIQLALLDINLPGKSGLLVAEDLRRLHPEIHIIMISAHHNFQYARQSIKLKVMDYITKPIIEQELLEVLHEFDHNDSPAVQSKVIQEALQIMQKQFSGKINLSGLASAVHMNPTYLSRLFHEEVGISFSEYLNQLRMEYAKQLLHRHSDLNIADVAERCGFNSQHYFCTQFHKHVGMPPKKFREKRN</sequence>
<dbReference type="RefSeq" id="WP_338708610.1">
    <property type="nucleotide sequence ID" value="NZ_CP145892.1"/>
</dbReference>
<dbReference type="InterPro" id="IPR020449">
    <property type="entry name" value="Tscrpt_reg_AraC-type_HTH"/>
</dbReference>
<reference evidence="7 8" key="1">
    <citation type="submission" date="2024-02" db="EMBL/GenBank/DDBJ databases">
        <title>Complete sequences of two Paenibacillus sp. strains and one Lysinibacillus strain isolated from the environment on STAA medium highlight biotechnological potential.</title>
        <authorList>
            <person name="Attere S.A."/>
            <person name="Piche L.C."/>
            <person name="Intertaglia L."/>
            <person name="Lami R."/>
            <person name="Charette S.J."/>
            <person name="Vincent A.T."/>
        </authorList>
    </citation>
    <scope>NUCLEOTIDE SEQUENCE [LARGE SCALE GENOMIC DNA]</scope>
    <source>
        <strain evidence="7 8">Y5S-7</strain>
    </source>
</reference>
<accession>A0ABD8B024</accession>
<dbReference type="Proteomes" id="UP001364764">
    <property type="component" value="Chromosome"/>
</dbReference>
<evidence type="ECO:0000259" key="6">
    <source>
        <dbReference type="PROSITE" id="PS50110"/>
    </source>
</evidence>
<keyword evidence="4" id="KW-0597">Phosphoprotein</keyword>
<dbReference type="InterPro" id="IPR001789">
    <property type="entry name" value="Sig_transdc_resp-reg_receiver"/>
</dbReference>
<gene>
    <name evidence="7" type="ORF">V6668_12855</name>
</gene>
<dbReference type="Pfam" id="PF12833">
    <property type="entry name" value="HTH_18"/>
    <property type="match status" value="1"/>
</dbReference>
<evidence type="ECO:0000256" key="1">
    <source>
        <dbReference type="ARBA" id="ARBA00023015"/>
    </source>
</evidence>
<dbReference type="InterPro" id="IPR009057">
    <property type="entry name" value="Homeodomain-like_sf"/>
</dbReference>
<feature type="domain" description="HTH araC/xylS-type" evidence="5">
    <location>
        <begin position="131"/>
        <end position="230"/>
    </location>
</feature>
<dbReference type="InterPro" id="IPR018060">
    <property type="entry name" value="HTH_AraC"/>
</dbReference>
<proteinExistence type="predicted"/>
<evidence type="ECO:0000256" key="3">
    <source>
        <dbReference type="ARBA" id="ARBA00023163"/>
    </source>
</evidence>
<dbReference type="PROSITE" id="PS50110">
    <property type="entry name" value="RESPONSE_REGULATORY"/>
    <property type="match status" value="1"/>
</dbReference>
<name>A0ABD8B024_PAEAM</name>
<feature type="modified residue" description="4-aspartylphosphate" evidence="4">
    <location>
        <position position="53"/>
    </location>
</feature>
<dbReference type="GO" id="GO:0003677">
    <property type="term" value="F:DNA binding"/>
    <property type="evidence" value="ECO:0007669"/>
    <property type="project" value="UniProtKB-KW"/>
</dbReference>
<evidence type="ECO:0000259" key="5">
    <source>
        <dbReference type="PROSITE" id="PS01124"/>
    </source>
</evidence>
<keyword evidence="2" id="KW-0238">DNA-binding</keyword>
<protein>
    <submittedName>
        <fullName evidence="7">Helix-turn-helix domain-containing protein</fullName>
    </submittedName>
</protein>
<dbReference type="GeneID" id="93476370"/>
<dbReference type="SMART" id="SM00342">
    <property type="entry name" value="HTH_ARAC"/>
    <property type="match status" value="1"/>
</dbReference>
<feature type="domain" description="Response regulatory" evidence="6">
    <location>
        <begin position="2"/>
        <end position="118"/>
    </location>
</feature>
<evidence type="ECO:0000313" key="7">
    <source>
        <dbReference type="EMBL" id="WWP23020.1"/>
    </source>
</evidence>
<dbReference type="SMART" id="SM00448">
    <property type="entry name" value="REC"/>
    <property type="match status" value="1"/>
</dbReference>
<dbReference type="InterPro" id="IPR011006">
    <property type="entry name" value="CheY-like_superfamily"/>
</dbReference>
<keyword evidence="1" id="KW-0805">Transcription regulation</keyword>